<feature type="transmembrane region" description="Helical" evidence="4">
    <location>
        <begin position="279"/>
        <end position="298"/>
    </location>
</feature>
<feature type="transmembrane region" description="Helical" evidence="4">
    <location>
        <begin position="245"/>
        <end position="267"/>
    </location>
</feature>
<protein>
    <submittedName>
        <fullName evidence="6">MFS transporter</fullName>
    </submittedName>
</protein>
<feature type="transmembrane region" description="Helical" evidence="4">
    <location>
        <begin position="44"/>
        <end position="65"/>
    </location>
</feature>
<feature type="transmembrane region" description="Helical" evidence="4">
    <location>
        <begin position="337"/>
        <end position="360"/>
    </location>
</feature>
<keyword evidence="3 4" id="KW-0472">Membrane</keyword>
<sequence>MLRRRSERSLDWLNFFVANVQTGFGPFVAVYLTAQAWTDVEIGVALSVGTATMMLAQVPAGLLVDATPRKRLLAMIAMIGVALSAVLLAAWPARLPILASEVLHGVASCILAPAIAAISLALVGRARLGERLGRNARYASLGNGVAAAAMGSAGAWFSGASVFWLTAFMMIPAMVTLTFIRQSELHPPPPPTPVQDAAGRGEIRGLLTNRSVLVFAACCLLFTLANAAMLPLVGAEITRVAGDEANLVIAACIVVPQFVVALISPWVGRMAQSRGRRSMLMLGFAALPVRGLLLSVVSDPLGLAAVQMLDGISAAVLGVLLPLLAADLTKGNNRFNLCMALFGLAVGIGATISTTLAGAISSWFGAGAAFGVLAGSGFLAFLLVVFLMPETRGEEDEAESVTA</sequence>
<feature type="transmembrane region" description="Helical" evidence="4">
    <location>
        <begin position="72"/>
        <end position="91"/>
    </location>
</feature>
<dbReference type="Proteomes" id="UP000626026">
    <property type="component" value="Unassembled WGS sequence"/>
</dbReference>
<keyword evidence="1 4" id="KW-0812">Transmembrane</keyword>
<reference evidence="6 7" key="1">
    <citation type="journal article" date="2013" name="Int. J. Syst. Evol. Microbiol.">
        <title>Roseomonas aerophila sp. nov., isolated from air.</title>
        <authorList>
            <person name="Kim S.J."/>
            <person name="Weon H.Y."/>
            <person name="Ahn J.H."/>
            <person name="Hong S.B."/>
            <person name="Seok S.J."/>
            <person name="Whang K.S."/>
            <person name="Kwon S.W."/>
        </authorList>
    </citation>
    <scope>NUCLEOTIDE SEQUENCE [LARGE SCALE GENOMIC DNA]</scope>
    <source>
        <strain evidence="6 7">NBRC 108923</strain>
    </source>
</reference>
<dbReference type="SUPFAM" id="SSF103473">
    <property type="entry name" value="MFS general substrate transporter"/>
    <property type="match status" value="1"/>
</dbReference>
<dbReference type="InterPro" id="IPR011701">
    <property type="entry name" value="MFS"/>
</dbReference>
<feature type="transmembrane region" description="Helical" evidence="4">
    <location>
        <begin position="12"/>
        <end position="32"/>
    </location>
</feature>
<evidence type="ECO:0000259" key="5">
    <source>
        <dbReference type="PROSITE" id="PS50850"/>
    </source>
</evidence>
<feature type="transmembrane region" description="Helical" evidence="4">
    <location>
        <begin position="366"/>
        <end position="387"/>
    </location>
</feature>
<evidence type="ECO:0000256" key="4">
    <source>
        <dbReference type="SAM" id="Phobius"/>
    </source>
</evidence>
<dbReference type="EMBL" id="JACTVA010000002">
    <property type="protein sequence ID" value="MBC9205495.1"/>
    <property type="molecule type" value="Genomic_DNA"/>
</dbReference>
<gene>
    <name evidence="6" type="ORF">IBL26_01500</name>
</gene>
<keyword evidence="7" id="KW-1185">Reference proteome</keyword>
<evidence type="ECO:0000313" key="6">
    <source>
        <dbReference type="EMBL" id="MBC9205495.1"/>
    </source>
</evidence>
<comment type="caution">
    <text evidence="6">The sequence shown here is derived from an EMBL/GenBank/DDBJ whole genome shotgun (WGS) entry which is preliminary data.</text>
</comment>
<feature type="transmembrane region" description="Helical" evidence="4">
    <location>
        <begin position="212"/>
        <end position="233"/>
    </location>
</feature>
<dbReference type="PANTHER" id="PTHR23539:SF1">
    <property type="entry name" value="MAJOR FACILITATOR SUPERFAMILY (MFS) PROFILE DOMAIN-CONTAINING PROTEIN"/>
    <property type="match status" value="1"/>
</dbReference>
<feature type="transmembrane region" description="Helical" evidence="4">
    <location>
        <begin position="304"/>
        <end position="325"/>
    </location>
</feature>
<evidence type="ECO:0000313" key="7">
    <source>
        <dbReference type="Proteomes" id="UP000626026"/>
    </source>
</evidence>
<feature type="transmembrane region" description="Helical" evidence="4">
    <location>
        <begin position="103"/>
        <end position="124"/>
    </location>
</feature>
<dbReference type="Pfam" id="PF07690">
    <property type="entry name" value="MFS_1"/>
    <property type="match status" value="1"/>
</dbReference>
<name>A0ABR7RHA7_9PROT</name>
<dbReference type="RefSeq" id="WP_187782672.1">
    <property type="nucleotide sequence ID" value="NZ_JACTVA010000002.1"/>
</dbReference>
<dbReference type="InterPro" id="IPR036259">
    <property type="entry name" value="MFS_trans_sf"/>
</dbReference>
<dbReference type="PROSITE" id="PS50850">
    <property type="entry name" value="MFS"/>
    <property type="match status" value="1"/>
</dbReference>
<feature type="domain" description="Major facilitator superfamily (MFS) profile" evidence="5">
    <location>
        <begin position="212"/>
        <end position="403"/>
    </location>
</feature>
<dbReference type="Gene3D" id="1.20.1250.20">
    <property type="entry name" value="MFS general substrate transporter like domains"/>
    <property type="match status" value="2"/>
</dbReference>
<proteinExistence type="predicted"/>
<accession>A0ABR7RHA7</accession>
<feature type="transmembrane region" description="Helical" evidence="4">
    <location>
        <begin position="136"/>
        <end position="156"/>
    </location>
</feature>
<feature type="transmembrane region" description="Helical" evidence="4">
    <location>
        <begin position="162"/>
        <end position="180"/>
    </location>
</feature>
<dbReference type="InterPro" id="IPR020846">
    <property type="entry name" value="MFS_dom"/>
</dbReference>
<evidence type="ECO:0000256" key="2">
    <source>
        <dbReference type="ARBA" id="ARBA00022989"/>
    </source>
</evidence>
<dbReference type="PANTHER" id="PTHR23539">
    <property type="entry name" value="MFS TRANSPORTER"/>
    <property type="match status" value="1"/>
</dbReference>
<keyword evidence="2 4" id="KW-1133">Transmembrane helix</keyword>
<evidence type="ECO:0000256" key="1">
    <source>
        <dbReference type="ARBA" id="ARBA00022692"/>
    </source>
</evidence>
<evidence type="ECO:0000256" key="3">
    <source>
        <dbReference type="ARBA" id="ARBA00023136"/>
    </source>
</evidence>
<organism evidence="6 7">
    <name type="scientific">Teichococcus aerophilus</name>
    <dbReference type="NCBI Taxonomy" id="1224513"/>
    <lineage>
        <taxon>Bacteria</taxon>
        <taxon>Pseudomonadati</taxon>
        <taxon>Pseudomonadota</taxon>
        <taxon>Alphaproteobacteria</taxon>
        <taxon>Acetobacterales</taxon>
        <taxon>Roseomonadaceae</taxon>
        <taxon>Roseomonas</taxon>
    </lineage>
</organism>